<dbReference type="Gene3D" id="3.40.50.2300">
    <property type="match status" value="1"/>
</dbReference>
<dbReference type="InterPro" id="IPR003594">
    <property type="entry name" value="HATPase_dom"/>
</dbReference>
<name>A0A2P2D1K7_9LEPT</name>
<feature type="domain" description="Response regulatory" evidence="11">
    <location>
        <begin position="39"/>
        <end position="155"/>
    </location>
</feature>
<dbReference type="OrthoDB" id="9808408at2"/>
<feature type="domain" description="PAS" evidence="12">
    <location>
        <begin position="181"/>
        <end position="227"/>
    </location>
</feature>
<dbReference type="PROSITE" id="PS50109">
    <property type="entry name" value="HIS_KIN"/>
    <property type="match status" value="1"/>
</dbReference>
<dbReference type="Pfam" id="PF00072">
    <property type="entry name" value="Response_reg"/>
    <property type="match status" value="1"/>
</dbReference>
<keyword evidence="14" id="KW-1185">Reference proteome</keyword>
<evidence type="ECO:0000256" key="7">
    <source>
        <dbReference type="ARBA" id="ARBA00022840"/>
    </source>
</evidence>
<dbReference type="InterPro" id="IPR001789">
    <property type="entry name" value="Sig_transdc_resp-reg_receiver"/>
</dbReference>
<protein>
    <recommendedName>
        <fullName evidence="2">histidine kinase</fullName>
        <ecNumber evidence="2">2.7.13.3</ecNumber>
    </recommendedName>
</protein>
<accession>A0A2P2D1K7</accession>
<dbReference type="Pfam" id="PF07568">
    <property type="entry name" value="HisKA_2"/>
    <property type="match status" value="1"/>
</dbReference>
<dbReference type="SUPFAM" id="SSF52172">
    <property type="entry name" value="CheY-like"/>
    <property type="match status" value="1"/>
</dbReference>
<dbReference type="InterPro" id="IPR000014">
    <property type="entry name" value="PAS"/>
</dbReference>
<evidence type="ECO:0000256" key="1">
    <source>
        <dbReference type="ARBA" id="ARBA00000085"/>
    </source>
</evidence>
<dbReference type="CDD" id="cd00130">
    <property type="entry name" value="PAS"/>
    <property type="match status" value="1"/>
</dbReference>
<evidence type="ECO:0000256" key="4">
    <source>
        <dbReference type="ARBA" id="ARBA00022679"/>
    </source>
</evidence>
<dbReference type="InterPro" id="IPR005467">
    <property type="entry name" value="His_kinase_dom"/>
</dbReference>
<keyword evidence="9" id="KW-0175">Coiled coil</keyword>
<dbReference type="SMART" id="SM00091">
    <property type="entry name" value="PAS"/>
    <property type="match status" value="1"/>
</dbReference>
<dbReference type="Proteomes" id="UP000245076">
    <property type="component" value="Unassembled WGS sequence"/>
</dbReference>
<proteinExistence type="predicted"/>
<evidence type="ECO:0000256" key="2">
    <source>
        <dbReference type="ARBA" id="ARBA00012438"/>
    </source>
</evidence>
<dbReference type="InterPro" id="IPR011495">
    <property type="entry name" value="Sig_transdc_His_kin_sub2_dim/P"/>
</dbReference>
<dbReference type="Gene3D" id="3.30.565.10">
    <property type="entry name" value="Histidine kinase-like ATPase, C-terminal domain"/>
    <property type="match status" value="1"/>
</dbReference>
<gene>
    <name evidence="13" type="ORF">LPTSP1_15110</name>
</gene>
<sequence>MNFYQISPSIREIPQTIVRVRKITFGKKNTIMNQQIQKTILLVEDEPLIGLKESAQLQEYGYKVIHALNEQEAMKSVENKNLIIDLILMDIDLGQGTNGTDVARNILKNHDIPILFLSSHVEREIVRMTEDITTYGYMVKNSSIAALDASIKMAFRLYDAHSDLKKKSLEIETKRRELEFSEKRYRRLFESAKDGILILDAKTGLIVDVNPFLMQMLGYSKEELLSKKIWEINAFKNINYSKQLFKELQDKEYVRYSDLPLETFEGEMLHVEFVSNVYLVDNDKVIQCNIRDITERNLHEKILENDIDNKKALLRELQHRTKNSFSLITSLISLRSIAASSAELKNTLEELNLRVQSISDLYSLLYETESIDRVQLTTYCNKVIESIDKLSDKIEIHENIERTYVSAKSAAIIGMILVELLSNAVKYAFPNGRKGIINIELHKIGDNLQLTVEDNGIGLPENFDIAVTKTLGLHLVSLMTSQLNGNIEFPKESGTKIVIDFPV</sequence>
<evidence type="ECO:0000259" key="11">
    <source>
        <dbReference type="PROSITE" id="PS50110"/>
    </source>
</evidence>
<dbReference type="PROSITE" id="PS50112">
    <property type="entry name" value="PAS"/>
    <property type="match status" value="1"/>
</dbReference>
<keyword evidence="3 8" id="KW-0597">Phosphoprotein</keyword>
<dbReference type="InterPro" id="IPR036890">
    <property type="entry name" value="HATPase_C_sf"/>
</dbReference>
<dbReference type="SUPFAM" id="SSF55785">
    <property type="entry name" value="PYP-like sensor domain (PAS domain)"/>
    <property type="match status" value="1"/>
</dbReference>
<dbReference type="SUPFAM" id="SSF55874">
    <property type="entry name" value="ATPase domain of HSP90 chaperone/DNA topoisomerase II/histidine kinase"/>
    <property type="match status" value="1"/>
</dbReference>
<keyword evidence="5" id="KW-0547">Nucleotide-binding</keyword>
<keyword evidence="7" id="KW-0067">ATP-binding</keyword>
<comment type="catalytic activity">
    <reaction evidence="1">
        <text>ATP + protein L-histidine = ADP + protein N-phospho-L-histidine.</text>
        <dbReference type="EC" id="2.7.13.3"/>
    </reaction>
</comment>
<dbReference type="NCBIfam" id="TIGR00229">
    <property type="entry name" value="sensory_box"/>
    <property type="match status" value="1"/>
</dbReference>
<evidence type="ECO:0000256" key="6">
    <source>
        <dbReference type="ARBA" id="ARBA00022777"/>
    </source>
</evidence>
<dbReference type="PROSITE" id="PS50110">
    <property type="entry name" value="RESPONSE_REGULATORY"/>
    <property type="match status" value="1"/>
</dbReference>
<dbReference type="Gene3D" id="3.30.450.20">
    <property type="entry name" value="PAS domain"/>
    <property type="match status" value="1"/>
</dbReference>
<dbReference type="Pfam" id="PF02518">
    <property type="entry name" value="HATPase_c"/>
    <property type="match status" value="1"/>
</dbReference>
<evidence type="ECO:0000256" key="9">
    <source>
        <dbReference type="SAM" id="Coils"/>
    </source>
</evidence>
<feature type="modified residue" description="4-aspartylphosphate" evidence="8">
    <location>
        <position position="90"/>
    </location>
</feature>
<dbReference type="PANTHER" id="PTHR41523:SF8">
    <property type="entry name" value="ETHYLENE RESPONSE SENSOR PROTEIN"/>
    <property type="match status" value="1"/>
</dbReference>
<evidence type="ECO:0000313" key="13">
    <source>
        <dbReference type="EMBL" id="GBF38518.1"/>
    </source>
</evidence>
<dbReference type="Pfam" id="PF13188">
    <property type="entry name" value="PAS_8"/>
    <property type="match status" value="1"/>
</dbReference>
<dbReference type="SMART" id="SM00448">
    <property type="entry name" value="REC"/>
    <property type="match status" value="1"/>
</dbReference>
<dbReference type="GO" id="GO:0000160">
    <property type="term" value="P:phosphorelay signal transduction system"/>
    <property type="evidence" value="ECO:0007669"/>
    <property type="project" value="InterPro"/>
</dbReference>
<dbReference type="InterPro" id="IPR035965">
    <property type="entry name" value="PAS-like_dom_sf"/>
</dbReference>
<evidence type="ECO:0000256" key="3">
    <source>
        <dbReference type="ARBA" id="ARBA00022553"/>
    </source>
</evidence>
<evidence type="ECO:0000259" key="10">
    <source>
        <dbReference type="PROSITE" id="PS50109"/>
    </source>
</evidence>
<keyword evidence="4" id="KW-0808">Transferase</keyword>
<comment type="caution">
    <text evidence="13">The sequence shown here is derived from an EMBL/GenBank/DDBJ whole genome shotgun (WGS) entry which is preliminary data.</text>
</comment>
<feature type="coiled-coil region" evidence="9">
    <location>
        <begin position="300"/>
        <end position="361"/>
    </location>
</feature>
<dbReference type="EC" id="2.7.13.3" evidence="2"/>
<feature type="domain" description="Histidine kinase" evidence="10">
    <location>
        <begin position="316"/>
        <end position="503"/>
    </location>
</feature>
<evidence type="ECO:0000256" key="8">
    <source>
        <dbReference type="PROSITE-ProRule" id="PRU00169"/>
    </source>
</evidence>
<evidence type="ECO:0000259" key="12">
    <source>
        <dbReference type="PROSITE" id="PS50112"/>
    </source>
</evidence>
<organism evidence="13 14">
    <name type="scientific">Leptospira johnsonii</name>
    <dbReference type="NCBI Taxonomy" id="1917820"/>
    <lineage>
        <taxon>Bacteria</taxon>
        <taxon>Pseudomonadati</taxon>
        <taxon>Spirochaetota</taxon>
        <taxon>Spirochaetia</taxon>
        <taxon>Leptospirales</taxon>
        <taxon>Leptospiraceae</taxon>
        <taxon>Leptospira</taxon>
    </lineage>
</organism>
<dbReference type="AlphaFoldDB" id="A0A2P2D1K7"/>
<dbReference type="GO" id="GO:0005524">
    <property type="term" value="F:ATP binding"/>
    <property type="evidence" value="ECO:0007669"/>
    <property type="project" value="UniProtKB-KW"/>
</dbReference>
<evidence type="ECO:0000256" key="5">
    <source>
        <dbReference type="ARBA" id="ARBA00022741"/>
    </source>
</evidence>
<dbReference type="GO" id="GO:0004673">
    <property type="term" value="F:protein histidine kinase activity"/>
    <property type="evidence" value="ECO:0007669"/>
    <property type="project" value="UniProtKB-EC"/>
</dbReference>
<dbReference type="SMART" id="SM00387">
    <property type="entry name" value="HATPase_c"/>
    <property type="match status" value="1"/>
</dbReference>
<dbReference type="EMBL" id="BFAY01000008">
    <property type="protein sequence ID" value="GBF38518.1"/>
    <property type="molecule type" value="Genomic_DNA"/>
</dbReference>
<evidence type="ECO:0000313" key="14">
    <source>
        <dbReference type="Proteomes" id="UP000245076"/>
    </source>
</evidence>
<reference evidence="13 14" key="1">
    <citation type="submission" date="2018-02" db="EMBL/GenBank/DDBJ databases">
        <title>Novel Leptospira species isolated from soil and water in Japan.</title>
        <authorList>
            <person name="Nakao R."/>
            <person name="Masuzawa T."/>
        </authorList>
    </citation>
    <scope>NUCLEOTIDE SEQUENCE [LARGE SCALE GENOMIC DNA]</scope>
    <source>
        <strain evidence="13 14">E8</strain>
    </source>
</reference>
<keyword evidence="6" id="KW-0418">Kinase</keyword>
<dbReference type="PANTHER" id="PTHR41523">
    <property type="entry name" value="TWO-COMPONENT SYSTEM SENSOR PROTEIN"/>
    <property type="match status" value="1"/>
</dbReference>
<dbReference type="InterPro" id="IPR011006">
    <property type="entry name" value="CheY-like_superfamily"/>
</dbReference>